<dbReference type="Gene3D" id="3.30.470.20">
    <property type="entry name" value="ATP-grasp fold, B domain"/>
    <property type="match status" value="1"/>
</dbReference>
<keyword evidence="6 16" id="KW-0808">Transferase</keyword>
<protein>
    <recommendedName>
        <fullName evidence="5">pyruvate, water dikinase</fullName>
        <ecNumber evidence="5">2.7.9.2</ecNumber>
    </recommendedName>
    <alternativeName>
        <fullName evidence="12">Pyruvate, water dikinase</fullName>
    </alternativeName>
</protein>
<dbReference type="GO" id="GO:0006094">
    <property type="term" value="P:gluconeogenesis"/>
    <property type="evidence" value="ECO:0007669"/>
    <property type="project" value="UniProtKB-UniPathway"/>
</dbReference>
<dbReference type="Pfam" id="PF00391">
    <property type="entry name" value="PEP-utilizers"/>
    <property type="match status" value="1"/>
</dbReference>
<evidence type="ECO:0000256" key="10">
    <source>
        <dbReference type="ARBA" id="ARBA00022840"/>
    </source>
</evidence>
<name>A0A0W8G1Y4_9ZZZZ</name>
<dbReference type="SUPFAM" id="SSF56059">
    <property type="entry name" value="Glutathione synthetase ATP-binding domain-like"/>
    <property type="match status" value="1"/>
</dbReference>
<reference evidence="16" key="1">
    <citation type="journal article" date="2015" name="Proc. Natl. Acad. Sci. U.S.A.">
        <title>Networks of energetic and metabolic interactions define dynamics in microbial communities.</title>
        <authorList>
            <person name="Embree M."/>
            <person name="Liu J.K."/>
            <person name="Al-Bassam M.M."/>
            <person name="Zengler K."/>
        </authorList>
    </citation>
    <scope>NUCLEOTIDE SEQUENCE</scope>
</reference>
<proteinExistence type="inferred from homology"/>
<evidence type="ECO:0000256" key="7">
    <source>
        <dbReference type="ARBA" id="ARBA00022723"/>
    </source>
</evidence>
<evidence type="ECO:0000256" key="3">
    <source>
        <dbReference type="ARBA" id="ARBA00004742"/>
    </source>
</evidence>
<dbReference type="Pfam" id="PF01326">
    <property type="entry name" value="PPDK_N"/>
    <property type="match status" value="1"/>
</dbReference>
<organism evidence="16">
    <name type="scientific">hydrocarbon metagenome</name>
    <dbReference type="NCBI Taxonomy" id="938273"/>
    <lineage>
        <taxon>unclassified sequences</taxon>
        <taxon>metagenomes</taxon>
        <taxon>ecological metagenomes</taxon>
    </lineage>
</organism>
<dbReference type="SUPFAM" id="SSF52009">
    <property type="entry name" value="Phosphohistidine domain"/>
    <property type="match status" value="1"/>
</dbReference>
<keyword evidence="8" id="KW-0547">Nucleotide-binding</keyword>
<dbReference type="GO" id="GO:0046872">
    <property type="term" value="F:metal ion binding"/>
    <property type="evidence" value="ECO:0007669"/>
    <property type="project" value="UniProtKB-KW"/>
</dbReference>
<dbReference type="Gene3D" id="3.50.30.10">
    <property type="entry name" value="Phosphohistidine domain"/>
    <property type="match status" value="1"/>
</dbReference>
<dbReference type="InterPro" id="IPR002192">
    <property type="entry name" value="PPDK_AMP/ATP-bd"/>
</dbReference>
<dbReference type="AlphaFoldDB" id="A0A0W8G1Y4"/>
<dbReference type="EMBL" id="LNQE01000360">
    <property type="protein sequence ID" value="KUG27125.1"/>
    <property type="molecule type" value="Genomic_DNA"/>
</dbReference>
<evidence type="ECO:0000256" key="1">
    <source>
        <dbReference type="ARBA" id="ARBA00001946"/>
    </source>
</evidence>
<evidence type="ECO:0000256" key="6">
    <source>
        <dbReference type="ARBA" id="ARBA00022679"/>
    </source>
</evidence>
<comment type="similarity">
    <text evidence="4">Belongs to the PEP-utilizing enzyme family.</text>
</comment>
<evidence type="ECO:0000256" key="13">
    <source>
        <dbReference type="ARBA" id="ARBA00047700"/>
    </source>
</evidence>
<feature type="domain" description="Pyruvate phosphate dikinase AMP/ATP-binding" evidence="15">
    <location>
        <begin position="140"/>
        <end position="456"/>
    </location>
</feature>
<dbReference type="Gene3D" id="3.30.1490.20">
    <property type="entry name" value="ATP-grasp fold, A domain"/>
    <property type="match status" value="1"/>
</dbReference>
<keyword evidence="7" id="KW-0479">Metal-binding</keyword>
<comment type="cofactor">
    <cofactor evidence="1">
        <name>Mg(2+)</name>
        <dbReference type="ChEBI" id="CHEBI:18420"/>
    </cofactor>
</comment>
<comment type="function">
    <text evidence="2">Catalyzes the phosphorylation of pyruvate to phosphoenolpyruvate.</text>
</comment>
<feature type="domain" description="PEP-utilising enzyme mobile" evidence="14">
    <location>
        <begin position="490"/>
        <end position="559"/>
    </location>
</feature>
<evidence type="ECO:0000256" key="12">
    <source>
        <dbReference type="ARBA" id="ARBA00033470"/>
    </source>
</evidence>
<dbReference type="PANTHER" id="PTHR43030:SF1">
    <property type="entry name" value="PHOSPHOENOLPYRUVATE SYNTHASE"/>
    <property type="match status" value="1"/>
</dbReference>
<keyword evidence="10" id="KW-0067">ATP-binding</keyword>
<accession>A0A0W8G1Y4</accession>
<evidence type="ECO:0000256" key="2">
    <source>
        <dbReference type="ARBA" id="ARBA00002988"/>
    </source>
</evidence>
<dbReference type="InterPro" id="IPR006319">
    <property type="entry name" value="PEP_synth"/>
</dbReference>
<evidence type="ECO:0000256" key="8">
    <source>
        <dbReference type="ARBA" id="ARBA00022741"/>
    </source>
</evidence>
<evidence type="ECO:0000256" key="9">
    <source>
        <dbReference type="ARBA" id="ARBA00022777"/>
    </source>
</evidence>
<evidence type="ECO:0000259" key="14">
    <source>
        <dbReference type="Pfam" id="PF00391"/>
    </source>
</evidence>
<dbReference type="InterPro" id="IPR008279">
    <property type="entry name" value="PEP-util_enz_mobile_dom"/>
</dbReference>
<evidence type="ECO:0000256" key="5">
    <source>
        <dbReference type="ARBA" id="ARBA00011996"/>
    </source>
</evidence>
<evidence type="ECO:0000256" key="11">
    <source>
        <dbReference type="ARBA" id="ARBA00022842"/>
    </source>
</evidence>
<keyword evidence="9" id="KW-0418">Kinase</keyword>
<comment type="catalytic activity">
    <reaction evidence="13">
        <text>pyruvate + ATP + H2O = phosphoenolpyruvate + AMP + phosphate + 2 H(+)</text>
        <dbReference type="Rhea" id="RHEA:11364"/>
        <dbReference type="ChEBI" id="CHEBI:15361"/>
        <dbReference type="ChEBI" id="CHEBI:15377"/>
        <dbReference type="ChEBI" id="CHEBI:15378"/>
        <dbReference type="ChEBI" id="CHEBI:30616"/>
        <dbReference type="ChEBI" id="CHEBI:43474"/>
        <dbReference type="ChEBI" id="CHEBI:58702"/>
        <dbReference type="ChEBI" id="CHEBI:456215"/>
        <dbReference type="EC" id="2.7.9.2"/>
    </reaction>
</comment>
<keyword evidence="11" id="KW-0460">Magnesium</keyword>
<evidence type="ECO:0000259" key="15">
    <source>
        <dbReference type="Pfam" id="PF01326"/>
    </source>
</evidence>
<comment type="caution">
    <text evidence="16">The sequence shown here is derived from an EMBL/GenBank/DDBJ whole genome shotgun (WGS) entry which is preliminary data.</text>
</comment>
<evidence type="ECO:0000256" key="4">
    <source>
        <dbReference type="ARBA" id="ARBA00007837"/>
    </source>
</evidence>
<keyword evidence="16" id="KW-0670">Pyruvate</keyword>
<dbReference type="UniPathway" id="UPA00138"/>
<dbReference type="EC" id="2.7.9.2" evidence="5"/>
<comment type="pathway">
    <text evidence="3">Carbohydrate biosynthesis; gluconeogenesis.</text>
</comment>
<dbReference type="InterPro" id="IPR036637">
    <property type="entry name" value="Phosphohistidine_dom_sf"/>
</dbReference>
<dbReference type="PANTHER" id="PTHR43030">
    <property type="entry name" value="PHOSPHOENOLPYRUVATE SYNTHASE"/>
    <property type="match status" value="1"/>
</dbReference>
<dbReference type="GO" id="GO:0005524">
    <property type="term" value="F:ATP binding"/>
    <property type="evidence" value="ECO:0007669"/>
    <property type="project" value="UniProtKB-KW"/>
</dbReference>
<gene>
    <name evidence="16" type="ORF">ASZ90_003020</name>
</gene>
<sequence length="877" mass="96903">MFQKIKTLFQGLLTKPETDPAPGLSEEEIQAEFKKRYHHFKLLLTANKKALEVMSQMEQALHGGATFGMSFIRSHSTAVSVNVYKIIEHLNVIAPEKYAALYPRMKDIQRQVAAVLDNIAPPPATELTLPLSRINRDMADQVGGKMAGIGEIMSRTGLPVPPGFVITTLAYRRLIDHNDLRDEINRLLQSAGPDDQENLLALSSRIRNLIAMAEVPEDVAGAVRAAYAALCAEAGEGTCVSLRSSALGEDAAGQTFAGQFATKLNVAADDLLESYKEVVASKYSPQAMTYRLNRGIPDEDIAMCVGCMAMVRAQAGGVIYSRNPLDIRDDSIFVHSSWGLPKTVVDGSVACDEFVVVRDGGLTVADRRIRTKDRVFVCHEGEGVCVMETLLEKRDQPSIDDGIALRLAEAAVTLEEMYGSPVDIEWAVDAADRLYFLQCRHLTQMEVQGGDETPKRAAQGAVLAGGTTASPGVAWGPVFVVRREADLLQFPQGAVLVSLEAPPRWASVINKTAAIVTEKGGSAGHLANVAREFQVPAIMALPGALAALENGMEVTVDADGRAVYQGRAQEILAHARPRKAPEGQTPMHGILRRVMDHITPLYLLDPNDPVAFRPDKCRTLHDITRFCHEKSVTEMFQFGQDFHFAKRAAKQLKYKKTAMKWWFINLDDGFAHDIPGRFVTLEEISSIPVHALWTGFLAIPWQGPPPVDAKGFMSILVRAASNPHLEESAQSAFSERNFFMISRHYMCLSSRFGFHFCTVEALVDNRPQENYVSFQFKGGAAEFMRRRLRAEFVAGILEDHGFLIDINEDSVFARRSGGTPEEMDEALRIVGYLLMHTRQLDMIMHNRPLVETYRKRIHDEIVRVLAETTSPVPPSAP</sequence>
<dbReference type="InterPro" id="IPR013815">
    <property type="entry name" value="ATP_grasp_subdomain_1"/>
</dbReference>
<dbReference type="GO" id="GO:0008986">
    <property type="term" value="F:pyruvate, water dikinase activity"/>
    <property type="evidence" value="ECO:0007669"/>
    <property type="project" value="UniProtKB-EC"/>
</dbReference>
<evidence type="ECO:0000313" key="16">
    <source>
        <dbReference type="EMBL" id="KUG27125.1"/>
    </source>
</evidence>